<organism evidence="2 3">
    <name type="scientific">Forsythia ovata</name>
    <dbReference type="NCBI Taxonomy" id="205694"/>
    <lineage>
        <taxon>Eukaryota</taxon>
        <taxon>Viridiplantae</taxon>
        <taxon>Streptophyta</taxon>
        <taxon>Embryophyta</taxon>
        <taxon>Tracheophyta</taxon>
        <taxon>Spermatophyta</taxon>
        <taxon>Magnoliopsida</taxon>
        <taxon>eudicotyledons</taxon>
        <taxon>Gunneridae</taxon>
        <taxon>Pentapetalae</taxon>
        <taxon>asterids</taxon>
        <taxon>lamiids</taxon>
        <taxon>Lamiales</taxon>
        <taxon>Oleaceae</taxon>
        <taxon>Forsythieae</taxon>
        <taxon>Forsythia</taxon>
    </lineage>
</organism>
<sequence>MEKFDLQFVSNPELTMPMKPCPNSTWNEIDTVRNRHHRSLLTVSVRCLQFDQPNLVRADVGAEELDGAEFRMSNIDSEMLDVEENAQHDYVDSSDGFTTSAREGENCD</sequence>
<evidence type="ECO:0000313" key="2">
    <source>
        <dbReference type="EMBL" id="KAL2538999.1"/>
    </source>
</evidence>
<evidence type="ECO:0000313" key="3">
    <source>
        <dbReference type="Proteomes" id="UP001604277"/>
    </source>
</evidence>
<evidence type="ECO:0000256" key="1">
    <source>
        <dbReference type="SAM" id="MobiDB-lite"/>
    </source>
</evidence>
<dbReference type="AlphaFoldDB" id="A0ABD1VNS5"/>
<reference evidence="3" key="1">
    <citation type="submission" date="2024-07" db="EMBL/GenBank/DDBJ databases">
        <title>Two chromosome-level genome assemblies of Korean endemic species Abeliophyllum distichum and Forsythia ovata (Oleaceae).</title>
        <authorList>
            <person name="Jang H."/>
        </authorList>
    </citation>
    <scope>NUCLEOTIDE SEQUENCE [LARGE SCALE GENOMIC DNA]</scope>
</reference>
<keyword evidence="3" id="KW-1185">Reference proteome</keyword>
<feature type="region of interest" description="Disordered" evidence="1">
    <location>
        <begin position="88"/>
        <end position="108"/>
    </location>
</feature>
<protein>
    <submittedName>
        <fullName evidence="2">Uncharacterized protein</fullName>
    </submittedName>
</protein>
<comment type="caution">
    <text evidence="2">The sequence shown here is derived from an EMBL/GenBank/DDBJ whole genome shotgun (WGS) entry which is preliminary data.</text>
</comment>
<name>A0ABD1VNS5_9LAMI</name>
<proteinExistence type="predicted"/>
<dbReference type="EMBL" id="JBFOLJ010000005">
    <property type="protein sequence ID" value="KAL2538999.1"/>
    <property type="molecule type" value="Genomic_DNA"/>
</dbReference>
<gene>
    <name evidence="2" type="ORF">Fot_20390</name>
</gene>
<accession>A0ABD1VNS5</accession>
<dbReference type="Proteomes" id="UP001604277">
    <property type="component" value="Unassembled WGS sequence"/>
</dbReference>